<reference evidence="7 8" key="1">
    <citation type="submission" date="2018-02" db="EMBL/GenBank/DDBJ databases">
        <title>Complete genome of the streamlined marine actinobacterium Pontimonas salivibrio CL-TW6 adapted to coastal planktonic lifestype.</title>
        <authorList>
            <person name="Cho B.C."/>
            <person name="Hardies S.C."/>
            <person name="Jang G.I."/>
            <person name="Hwang C.Y."/>
        </authorList>
    </citation>
    <scope>NUCLEOTIDE SEQUENCE [LARGE SCALE GENOMIC DNA]</scope>
    <source>
        <strain evidence="7 8">CL-TW6</strain>
    </source>
</reference>
<evidence type="ECO:0000256" key="3">
    <source>
        <dbReference type="ARBA" id="ARBA00022723"/>
    </source>
</evidence>
<dbReference type="Pfam" id="PF01297">
    <property type="entry name" value="ZnuA"/>
    <property type="match status" value="1"/>
</dbReference>
<dbReference type="GO" id="GO:0030001">
    <property type="term" value="P:metal ion transport"/>
    <property type="evidence" value="ECO:0007669"/>
    <property type="project" value="InterPro"/>
</dbReference>
<keyword evidence="7" id="KW-0449">Lipoprotein</keyword>
<dbReference type="AlphaFoldDB" id="A0A2L2BND1"/>
<evidence type="ECO:0000256" key="5">
    <source>
        <dbReference type="SAM" id="MobiDB-lite"/>
    </source>
</evidence>
<keyword evidence="8" id="KW-1185">Reference proteome</keyword>
<dbReference type="EMBL" id="CP026923">
    <property type="protein sequence ID" value="AVG23180.1"/>
    <property type="molecule type" value="Genomic_DNA"/>
</dbReference>
<sequence length="353" mass="37456">MKTSTLIALAAVSALSLAGCTAEEGPAANENTETETAPSASPETTTLSVTTTVLGSVVEQMVACVDDPAYQVEVLMPLGVDPHDYQPSSAQLATIAQSGVVIANGLTLEESLVGPLEELEAEGGVVYRLAEMADPLPFAEDDHAEDEHDSHDDHAEDEHSEENHAEEEGADAHDGHDHGEFDPHFWLDMERVAQATELLGGELQATVGATFEQCGVEVAQSIRDAEAEVIDTLSVIAEEDRVLVTDHEVMGYFAERYNFDIAGVLIEGGSTLAEPSSQELAALISEIEARGLTTLFGNYHVPSDLLDSIAAESGDVQVVPLYLGSIGEPESEFGTYQDMMRANARAMANALGS</sequence>
<dbReference type="SUPFAM" id="SSF53807">
    <property type="entry name" value="Helical backbone' metal receptor"/>
    <property type="match status" value="1"/>
</dbReference>
<evidence type="ECO:0000313" key="8">
    <source>
        <dbReference type="Proteomes" id="UP000243077"/>
    </source>
</evidence>
<dbReference type="RefSeq" id="WP_104912832.1">
    <property type="nucleotide sequence ID" value="NZ_CP026923.1"/>
</dbReference>
<accession>A0A2L2BND1</accession>
<dbReference type="GO" id="GO:0030313">
    <property type="term" value="C:cell envelope"/>
    <property type="evidence" value="ECO:0007669"/>
    <property type="project" value="UniProtKB-SubCell"/>
</dbReference>
<dbReference type="OrthoDB" id="9810636at2"/>
<evidence type="ECO:0000256" key="4">
    <source>
        <dbReference type="ARBA" id="ARBA00022729"/>
    </source>
</evidence>
<protein>
    <submittedName>
        <fullName evidence="7">Mn+2/Zn+2 ABC transporter substrate-binding lipoprotein</fullName>
    </submittedName>
</protein>
<feature type="region of interest" description="Disordered" evidence="5">
    <location>
        <begin position="140"/>
        <end position="182"/>
    </location>
</feature>
<keyword evidence="4 6" id="KW-0732">Signal</keyword>
<dbReference type="GO" id="GO:0046872">
    <property type="term" value="F:metal ion binding"/>
    <property type="evidence" value="ECO:0007669"/>
    <property type="project" value="UniProtKB-KW"/>
</dbReference>
<feature type="region of interest" description="Disordered" evidence="5">
    <location>
        <begin position="23"/>
        <end position="43"/>
    </location>
</feature>
<feature type="signal peptide" evidence="6">
    <location>
        <begin position="1"/>
        <end position="18"/>
    </location>
</feature>
<comment type="subcellular location">
    <subcellularLocation>
        <location evidence="1">Cell envelope</location>
    </subcellularLocation>
</comment>
<evidence type="ECO:0000256" key="2">
    <source>
        <dbReference type="ARBA" id="ARBA00022448"/>
    </source>
</evidence>
<gene>
    <name evidence="7" type="ORF">C3B54_11176</name>
</gene>
<proteinExistence type="predicted"/>
<organism evidence="7 8">
    <name type="scientific">Pontimonas salivibrio</name>
    <dbReference type="NCBI Taxonomy" id="1159327"/>
    <lineage>
        <taxon>Bacteria</taxon>
        <taxon>Bacillati</taxon>
        <taxon>Actinomycetota</taxon>
        <taxon>Actinomycetes</taxon>
        <taxon>Micrococcales</taxon>
        <taxon>Microbacteriaceae</taxon>
        <taxon>Pontimonas</taxon>
    </lineage>
</organism>
<dbReference type="PANTHER" id="PTHR42953:SF1">
    <property type="entry name" value="METAL-BINDING PROTEIN HI_0362-RELATED"/>
    <property type="match status" value="1"/>
</dbReference>
<evidence type="ECO:0000256" key="1">
    <source>
        <dbReference type="ARBA" id="ARBA00004196"/>
    </source>
</evidence>
<dbReference type="InterPro" id="IPR006127">
    <property type="entry name" value="ZnuA-like"/>
</dbReference>
<evidence type="ECO:0000256" key="6">
    <source>
        <dbReference type="SAM" id="SignalP"/>
    </source>
</evidence>
<dbReference type="InterPro" id="IPR050492">
    <property type="entry name" value="Bact_metal-bind_prot9"/>
</dbReference>
<name>A0A2L2BND1_9MICO</name>
<dbReference type="PANTHER" id="PTHR42953">
    <property type="entry name" value="HIGH-AFFINITY ZINC UPTAKE SYSTEM PROTEIN ZNUA-RELATED"/>
    <property type="match status" value="1"/>
</dbReference>
<dbReference type="Gene3D" id="3.40.50.1980">
    <property type="entry name" value="Nitrogenase molybdenum iron protein domain"/>
    <property type="match status" value="2"/>
</dbReference>
<feature type="compositionally biased region" description="Polar residues" evidence="5">
    <location>
        <begin position="29"/>
        <end position="43"/>
    </location>
</feature>
<feature type="compositionally biased region" description="Basic and acidic residues" evidence="5">
    <location>
        <begin position="145"/>
        <end position="182"/>
    </location>
</feature>
<dbReference type="PROSITE" id="PS51257">
    <property type="entry name" value="PROKAR_LIPOPROTEIN"/>
    <property type="match status" value="1"/>
</dbReference>
<keyword evidence="3" id="KW-0479">Metal-binding</keyword>
<feature type="chain" id="PRO_5038873580" evidence="6">
    <location>
        <begin position="19"/>
        <end position="353"/>
    </location>
</feature>
<dbReference type="Proteomes" id="UP000243077">
    <property type="component" value="Chromosome"/>
</dbReference>
<evidence type="ECO:0000313" key="7">
    <source>
        <dbReference type="EMBL" id="AVG23180.1"/>
    </source>
</evidence>
<keyword evidence="2" id="KW-0813">Transport</keyword>
<dbReference type="KEGG" id="psai:C3B54_11176"/>